<dbReference type="RefSeq" id="WP_281836616.1">
    <property type="nucleotide sequence ID" value="NZ_BSDY01000013.1"/>
</dbReference>
<dbReference type="SUPFAM" id="SSF53590">
    <property type="entry name" value="Nucleoside hydrolase"/>
    <property type="match status" value="1"/>
</dbReference>
<evidence type="ECO:0000259" key="3">
    <source>
        <dbReference type="Pfam" id="PF01156"/>
    </source>
</evidence>
<feature type="domain" description="Inosine/uridine-preferring nucleoside hydrolase" evidence="3">
    <location>
        <begin position="4"/>
        <end position="288"/>
    </location>
</feature>
<accession>A0A9W6GNN7</accession>
<dbReference type="GO" id="GO:0008477">
    <property type="term" value="F:purine nucleosidase activity"/>
    <property type="evidence" value="ECO:0007669"/>
    <property type="project" value="TreeGrafter"/>
</dbReference>
<dbReference type="InterPro" id="IPR001910">
    <property type="entry name" value="Inosine/uridine_hydrolase_dom"/>
</dbReference>
<evidence type="ECO:0000256" key="1">
    <source>
        <dbReference type="ARBA" id="ARBA00022801"/>
    </source>
</evidence>
<dbReference type="GO" id="GO:0006152">
    <property type="term" value="P:purine nucleoside catabolic process"/>
    <property type="evidence" value="ECO:0007669"/>
    <property type="project" value="TreeGrafter"/>
</dbReference>
<keyword evidence="1" id="KW-0378">Hydrolase</keyword>
<dbReference type="InterPro" id="IPR023186">
    <property type="entry name" value="IUNH"/>
</dbReference>
<name>A0A9W6GNN7_9FUSO</name>
<gene>
    <name evidence="4" type="ORF">PM10SUCC1_26630</name>
</gene>
<keyword evidence="2" id="KW-0326">Glycosidase</keyword>
<keyword evidence="5" id="KW-1185">Reference proteome</keyword>
<dbReference type="EMBL" id="BSDY01000013">
    <property type="protein sequence ID" value="GLI57149.1"/>
    <property type="molecule type" value="Genomic_DNA"/>
</dbReference>
<evidence type="ECO:0000256" key="2">
    <source>
        <dbReference type="ARBA" id="ARBA00023295"/>
    </source>
</evidence>
<dbReference type="AlphaFoldDB" id="A0A9W6GNN7"/>
<evidence type="ECO:0000313" key="5">
    <source>
        <dbReference type="Proteomes" id="UP001144471"/>
    </source>
</evidence>
<dbReference type="Gene3D" id="3.90.245.10">
    <property type="entry name" value="Ribonucleoside hydrolase-like"/>
    <property type="match status" value="1"/>
</dbReference>
<comment type="caution">
    <text evidence="4">The sequence shown here is derived from an EMBL/GenBank/DDBJ whole genome shotgun (WGS) entry which is preliminary data.</text>
</comment>
<proteinExistence type="predicted"/>
<protein>
    <recommendedName>
        <fullName evidence="3">Inosine/uridine-preferring nucleoside hydrolase domain-containing protein</fullName>
    </recommendedName>
</protein>
<dbReference type="PANTHER" id="PTHR12304">
    <property type="entry name" value="INOSINE-URIDINE PREFERRING NUCLEOSIDE HYDROLASE"/>
    <property type="match status" value="1"/>
</dbReference>
<dbReference type="PANTHER" id="PTHR12304:SF4">
    <property type="entry name" value="URIDINE NUCLEOSIDASE"/>
    <property type="match status" value="1"/>
</dbReference>
<evidence type="ECO:0000313" key="4">
    <source>
        <dbReference type="EMBL" id="GLI57149.1"/>
    </source>
</evidence>
<dbReference type="Pfam" id="PF01156">
    <property type="entry name" value="IU_nuc_hydro"/>
    <property type="match status" value="1"/>
</dbReference>
<dbReference type="GO" id="GO:0005829">
    <property type="term" value="C:cytosol"/>
    <property type="evidence" value="ECO:0007669"/>
    <property type="project" value="TreeGrafter"/>
</dbReference>
<organism evidence="4 5">
    <name type="scientific">Propionigenium maris DSM 9537</name>
    <dbReference type="NCBI Taxonomy" id="1123000"/>
    <lineage>
        <taxon>Bacteria</taxon>
        <taxon>Fusobacteriati</taxon>
        <taxon>Fusobacteriota</taxon>
        <taxon>Fusobacteriia</taxon>
        <taxon>Fusobacteriales</taxon>
        <taxon>Fusobacteriaceae</taxon>
        <taxon>Propionigenium</taxon>
    </lineage>
</organism>
<sequence length="296" mass="33160">MQKIILDCDPGMDDALAIINAVADRNIELLGLSIVAGNVALHHTRRNALDILHHLGIDLPVYEGAHKPLKRELHIAEEFHGAEGMGDLTLKNSSRNAHRNFGEFYLECARKYPHEVTLVAVGPLTNVAIALREYPELKDLLKEIIFMGGSLSGGNVTPHAEFNIFVDPEAANIVLESGLPVTMIGLDATLKAKFSREELDELRSNESLYSKFSMEIFDSMFRVRKAIGMDSVVFHDSIGVISSVYGGAFTFENKRILVDEGDRRGETREDEKGFPVEVAMDFDREWFKRYLLEVLK</sequence>
<dbReference type="InterPro" id="IPR036452">
    <property type="entry name" value="Ribo_hydro-like"/>
</dbReference>
<dbReference type="Proteomes" id="UP001144471">
    <property type="component" value="Unassembled WGS sequence"/>
</dbReference>
<reference evidence="4" key="1">
    <citation type="submission" date="2022-12" db="EMBL/GenBank/DDBJ databases">
        <title>Reference genome sequencing for broad-spectrum identification of bacterial and archaeal isolates by mass spectrometry.</title>
        <authorList>
            <person name="Sekiguchi Y."/>
            <person name="Tourlousse D.M."/>
        </authorList>
    </citation>
    <scope>NUCLEOTIDE SEQUENCE</scope>
    <source>
        <strain evidence="4">10succ1</strain>
    </source>
</reference>